<name>A0A3M6XMC1_HORWE</name>
<protein>
    <submittedName>
        <fullName evidence="3">Uncharacterized protein</fullName>
    </submittedName>
</protein>
<gene>
    <name evidence="3" type="ORF">D0868_13681</name>
</gene>
<accession>A0A3M6XMC1</accession>
<evidence type="ECO:0000313" key="3">
    <source>
        <dbReference type="EMBL" id="RMX91962.1"/>
    </source>
</evidence>
<feature type="region of interest" description="Disordered" evidence="1">
    <location>
        <begin position="117"/>
        <end position="140"/>
    </location>
</feature>
<dbReference type="Proteomes" id="UP000282582">
    <property type="component" value="Unassembled WGS sequence"/>
</dbReference>
<comment type="caution">
    <text evidence="3">The sequence shown here is derived from an EMBL/GenBank/DDBJ whole genome shotgun (WGS) entry which is preliminary data.</text>
</comment>
<evidence type="ECO:0000313" key="4">
    <source>
        <dbReference type="Proteomes" id="UP000282582"/>
    </source>
</evidence>
<keyword evidence="2" id="KW-0472">Membrane</keyword>
<keyword evidence="2" id="KW-1133">Transmembrane helix</keyword>
<keyword evidence="2" id="KW-0812">Transmembrane</keyword>
<evidence type="ECO:0000256" key="2">
    <source>
        <dbReference type="SAM" id="Phobius"/>
    </source>
</evidence>
<sequence>MPIHQLTPADNGKLISITLWTTCRDSSLDSYFEKDAVVALLGGSPRRLILSVHVIGGDVSSKAANGALGVIWEMILRSNSRSNLVLLVSIGLGLVLILGYLFSSHDAFRERLQGVAPSLSKPTSDTETYEDEASESLGGVVSPPRTDKLHVLLPASNPEVNLCKTLMSASILGYPTPTLIAWNETFDTSYLLGGGSHVAKITKVLEYLEAMPSSQDNELVLMMDAYGAFNLYDNPGNKATHMEADIWFQLRPETFIDRYYSINKAANKRLQKRLGSAVEAEGVQQTIIFGAGKRCAPNQVHTVACYPIPESPLPADLYGPNTDTIMGRNKYTSLRQRYLNSGYIIGPVSDMRKMFRRAQEKVDAIKDQIDWDNGSHGSDFMYHGSDQSIFNSMLGEQEFQREVMRRRHYKSGDTNGKPPPPTYLEGTLIDDPLNPSFTHEPMEHKAGKPDEFGMGLDYFSELGQQTVNAEEDATWIKHTVEPENQIGERHIFACPLRATKKIPKDISSSRQPFELMAETGEAPAESNWDDIMLYTNICMDQIPVMIHHNGDKGAREYAWPNLWLQPHARKLMDQVLTQEQSSNGGAGGAFTEGNYISWPELCPREMDAELFRDV</sequence>
<dbReference type="VEuPathDB" id="FungiDB:BTJ68_06725"/>
<proteinExistence type="predicted"/>
<dbReference type="PANTHER" id="PTHR36587">
    <property type="entry name" value="EXPRESSION SITE-ASSOCIATED GENE 3 (ESAG3)-LIKE PROTEIN"/>
    <property type="match status" value="1"/>
</dbReference>
<dbReference type="CDD" id="cd22997">
    <property type="entry name" value="GT_LH"/>
    <property type="match status" value="1"/>
</dbReference>
<dbReference type="EMBL" id="QWIK01001863">
    <property type="protein sequence ID" value="RMX91962.1"/>
    <property type="molecule type" value="Genomic_DNA"/>
</dbReference>
<organism evidence="3 4">
    <name type="scientific">Hortaea werneckii</name>
    <name type="common">Black yeast</name>
    <name type="synonym">Cladosporium werneckii</name>
    <dbReference type="NCBI Taxonomy" id="91943"/>
    <lineage>
        <taxon>Eukaryota</taxon>
        <taxon>Fungi</taxon>
        <taxon>Dikarya</taxon>
        <taxon>Ascomycota</taxon>
        <taxon>Pezizomycotina</taxon>
        <taxon>Dothideomycetes</taxon>
        <taxon>Dothideomycetidae</taxon>
        <taxon>Mycosphaerellales</taxon>
        <taxon>Teratosphaeriaceae</taxon>
        <taxon>Hortaea</taxon>
    </lineage>
</organism>
<reference evidence="3 4" key="1">
    <citation type="journal article" date="2018" name="BMC Genomics">
        <title>Genomic evidence for intraspecific hybridization in a clonal and extremely halotolerant yeast.</title>
        <authorList>
            <person name="Gostincar C."/>
            <person name="Stajich J.E."/>
            <person name="Zupancic J."/>
            <person name="Zalar P."/>
            <person name="Gunde-Cimerman N."/>
        </authorList>
    </citation>
    <scope>NUCLEOTIDE SEQUENCE [LARGE SCALE GENOMIC DNA]</scope>
    <source>
        <strain evidence="3 4">EXF-6654</strain>
    </source>
</reference>
<dbReference type="AlphaFoldDB" id="A0A3M6XMC1"/>
<evidence type="ECO:0000256" key="1">
    <source>
        <dbReference type="SAM" id="MobiDB-lite"/>
    </source>
</evidence>
<dbReference type="PANTHER" id="PTHR36587:SF2">
    <property type="entry name" value="EXPRESSION SITE-ASSOCIATED GENE 3 (ESAG3)-LIKE PROTEIN"/>
    <property type="match status" value="1"/>
</dbReference>
<feature type="transmembrane region" description="Helical" evidence="2">
    <location>
        <begin position="84"/>
        <end position="102"/>
    </location>
</feature>